<evidence type="ECO:0000256" key="1">
    <source>
        <dbReference type="SAM" id="MobiDB-lite"/>
    </source>
</evidence>
<evidence type="ECO:0000313" key="2">
    <source>
        <dbReference type="EMBL" id="RMC01897.1"/>
    </source>
</evidence>
<gene>
    <name evidence="2" type="ORF">DUI87_21058</name>
</gene>
<proteinExistence type="predicted"/>
<keyword evidence="3" id="KW-1185">Reference proteome</keyword>
<dbReference type="Proteomes" id="UP000269221">
    <property type="component" value="Unassembled WGS sequence"/>
</dbReference>
<sequence length="124" mass="13006">MPTTMPSMMSTTMTTATSTTMPHDVHIIATTIPTATPTTMPSVMFTVMTTATSTTVPSMMSTTHNALRDVHHDDHSNAHHNAHHDVRCDDQHPAGPAVERGLRAVPVSPQGLSPAQGLGGSQGG</sequence>
<feature type="compositionally biased region" description="Basic and acidic residues" evidence="1">
    <location>
        <begin position="72"/>
        <end position="92"/>
    </location>
</feature>
<dbReference type="EMBL" id="QRBI01000134">
    <property type="protein sequence ID" value="RMC01897.1"/>
    <property type="molecule type" value="Genomic_DNA"/>
</dbReference>
<reference evidence="2 3" key="1">
    <citation type="submission" date="2018-07" db="EMBL/GenBank/DDBJ databases">
        <title>A high quality draft genome assembly of the barn swallow (H. rustica rustica).</title>
        <authorList>
            <person name="Formenti G."/>
            <person name="Chiara M."/>
            <person name="Poveda L."/>
            <person name="Francoijs K.-J."/>
            <person name="Bonisoli-Alquati A."/>
            <person name="Canova L."/>
            <person name="Gianfranceschi L."/>
            <person name="Horner D.S."/>
            <person name="Saino N."/>
        </authorList>
    </citation>
    <scope>NUCLEOTIDE SEQUENCE [LARGE SCALE GENOMIC DNA]</scope>
    <source>
        <strain evidence="2">Chelidonia</strain>
        <tissue evidence="2">Blood</tissue>
    </source>
</reference>
<accession>A0A3M0K486</accession>
<comment type="caution">
    <text evidence="2">The sequence shown here is derived from an EMBL/GenBank/DDBJ whole genome shotgun (WGS) entry which is preliminary data.</text>
</comment>
<name>A0A3M0K486_HIRRU</name>
<dbReference type="AlphaFoldDB" id="A0A3M0K486"/>
<feature type="region of interest" description="Disordered" evidence="1">
    <location>
        <begin position="72"/>
        <end position="124"/>
    </location>
</feature>
<protein>
    <submittedName>
        <fullName evidence="2">Uncharacterized protein</fullName>
    </submittedName>
</protein>
<organism evidence="2 3">
    <name type="scientific">Hirundo rustica rustica</name>
    <dbReference type="NCBI Taxonomy" id="333673"/>
    <lineage>
        <taxon>Eukaryota</taxon>
        <taxon>Metazoa</taxon>
        <taxon>Chordata</taxon>
        <taxon>Craniata</taxon>
        <taxon>Vertebrata</taxon>
        <taxon>Euteleostomi</taxon>
        <taxon>Archelosauria</taxon>
        <taxon>Archosauria</taxon>
        <taxon>Dinosauria</taxon>
        <taxon>Saurischia</taxon>
        <taxon>Theropoda</taxon>
        <taxon>Coelurosauria</taxon>
        <taxon>Aves</taxon>
        <taxon>Neognathae</taxon>
        <taxon>Neoaves</taxon>
        <taxon>Telluraves</taxon>
        <taxon>Australaves</taxon>
        <taxon>Passeriformes</taxon>
        <taxon>Sylvioidea</taxon>
        <taxon>Hirundinidae</taxon>
        <taxon>Hirundo</taxon>
    </lineage>
</organism>
<evidence type="ECO:0000313" key="3">
    <source>
        <dbReference type="Proteomes" id="UP000269221"/>
    </source>
</evidence>